<name>A0A3A5KK67_9HYPH</name>
<proteinExistence type="predicted"/>
<sequence length="159" mass="17278">MAMTPSLYSISALAVELNRDRRTIAAALDRVTADGVVTGGHRAWYLRTALKALKAEPPKQFDPADGPLAAMLDRLDSWQEVHSTEAKPVRLDEMADLIGEPAASVLTWLRAGCPYVERGDFETGAGFMLRPSWVIDWLVSASILARKTGDAVSAAKLQL</sequence>
<dbReference type="AlphaFoldDB" id="A0A3A5KK67"/>
<keyword evidence="2" id="KW-1185">Reference proteome</keyword>
<evidence type="ECO:0000313" key="2">
    <source>
        <dbReference type="Proteomes" id="UP000272706"/>
    </source>
</evidence>
<evidence type="ECO:0000313" key="1">
    <source>
        <dbReference type="EMBL" id="RJT36111.1"/>
    </source>
</evidence>
<comment type="caution">
    <text evidence="1">The sequence shown here is derived from an EMBL/GenBank/DDBJ whole genome shotgun (WGS) entry which is preliminary data.</text>
</comment>
<reference evidence="1 2" key="1">
    <citation type="submission" date="2018-09" db="EMBL/GenBank/DDBJ databases">
        <title>Mesorhizobium carmichaelinearum sp. nov. isolated from Carmichaelinea spp. root nodules in New Zealand.</title>
        <authorList>
            <person name="De Meyer S.E."/>
        </authorList>
    </citation>
    <scope>NUCLEOTIDE SEQUENCE [LARGE SCALE GENOMIC DNA]</scope>
    <source>
        <strain evidence="1 2">ICMP19557</strain>
    </source>
</reference>
<protein>
    <submittedName>
        <fullName evidence="1">Uncharacterized protein</fullName>
    </submittedName>
</protein>
<accession>A0A3A5KK67</accession>
<dbReference type="Proteomes" id="UP000272706">
    <property type="component" value="Unassembled WGS sequence"/>
</dbReference>
<dbReference type="EMBL" id="QZWZ01000016">
    <property type="protein sequence ID" value="RJT36111.1"/>
    <property type="molecule type" value="Genomic_DNA"/>
</dbReference>
<gene>
    <name evidence="1" type="ORF">D3227_20565</name>
</gene>
<organism evidence="1 2">
    <name type="scientific">Mesorhizobium waimense</name>
    <dbReference type="NCBI Taxonomy" id="1300307"/>
    <lineage>
        <taxon>Bacteria</taxon>
        <taxon>Pseudomonadati</taxon>
        <taxon>Pseudomonadota</taxon>
        <taxon>Alphaproteobacteria</taxon>
        <taxon>Hyphomicrobiales</taxon>
        <taxon>Phyllobacteriaceae</taxon>
        <taxon>Mesorhizobium</taxon>
    </lineage>
</organism>